<dbReference type="GO" id="GO:0008758">
    <property type="term" value="F:UDP-2,3-diacylglucosamine hydrolase activity"/>
    <property type="evidence" value="ECO:0007669"/>
    <property type="project" value="TreeGrafter"/>
</dbReference>
<comment type="caution">
    <text evidence="4">The sequence shown here is derived from an EMBL/GenBank/DDBJ whole genome shotgun (WGS) entry which is preliminary data.</text>
</comment>
<dbReference type="SUPFAM" id="SSF56300">
    <property type="entry name" value="Metallo-dependent phosphatases"/>
    <property type="match status" value="1"/>
</dbReference>
<dbReference type="PANTHER" id="PTHR31302:SF31">
    <property type="entry name" value="PHOSPHODIESTERASE YAEI"/>
    <property type="match status" value="1"/>
</dbReference>
<evidence type="ECO:0000259" key="3">
    <source>
        <dbReference type="Pfam" id="PF00149"/>
    </source>
</evidence>
<protein>
    <submittedName>
        <fullName evidence="4">Metallophosphoesterase</fullName>
    </submittedName>
</protein>
<dbReference type="Proteomes" id="UP000886814">
    <property type="component" value="Unassembled WGS sequence"/>
</dbReference>
<evidence type="ECO:0000256" key="2">
    <source>
        <dbReference type="ARBA" id="ARBA00022801"/>
    </source>
</evidence>
<evidence type="ECO:0000313" key="4">
    <source>
        <dbReference type="EMBL" id="HIV38085.1"/>
    </source>
</evidence>
<dbReference type="InterPro" id="IPR051158">
    <property type="entry name" value="Metallophosphoesterase_sf"/>
</dbReference>
<reference evidence="4" key="1">
    <citation type="journal article" date="2021" name="PeerJ">
        <title>Extensive microbial diversity within the chicken gut microbiome revealed by metagenomics and culture.</title>
        <authorList>
            <person name="Gilroy R."/>
            <person name="Ravi A."/>
            <person name="Getino M."/>
            <person name="Pursley I."/>
            <person name="Horton D.L."/>
            <person name="Alikhan N.F."/>
            <person name="Baker D."/>
            <person name="Gharbi K."/>
            <person name="Hall N."/>
            <person name="Watson M."/>
            <person name="Adriaenssens E.M."/>
            <person name="Foster-Nyarko E."/>
            <person name="Jarju S."/>
            <person name="Secka A."/>
            <person name="Antonio M."/>
            <person name="Oren A."/>
            <person name="Chaudhuri R.R."/>
            <person name="La Ragione R."/>
            <person name="Hildebrand F."/>
            <person name="Pallen M.J."/>
        </authorList>
    </citation>
    <scope>NUCLEOTIDE SEQUENCE</scope>
    <source>
        <strain evidence="4">CHK195-9823</strain>
    </source>
</reference>
<name>A0A9D1TEP3_9FIRM</name>
<keyword evidence="1" id="KW-0479">Metal-binding</keyword>
<dbReference type="AlphaFoldDB" id="A0A9D1TEP3"/>
<evidence type="ECO:0000313" key="5">
    <source>
        <dbReference type="Proteomes" id="UP000886814"/>
    </source>
</evidence>
<organism evidence="4 5">
    <name type="scientific">Candidatus Blautia stercorigallinarum</name>
    <dbReference type="NCBI Taxonomy" id="2838501"/>
    <lineage>
        <taxon>Bacteria</taxon>
        <taxon>Bacillati</taxon>
        <taxon>Bacillota</taxon>
        <taxon>Clostridia</taxon>
        <taxon>Lachnospirales</taxon>
        <taxon>Lachnospiraceae</taxon>
        <taxon>Blautia</taxon>
    </lineage>
</organism>
<feature type="domain" description="Calcineurin-like phosphoesterase" evidence="3">
    <location>
        <begin position="21"/>
        <end position="200"/>
    </location>
</feature>
<reference evidence="4" key="2">
    <citation type="submission" date="2021-04" db="EMBL/GenBank/DDBJ databases">
        <authorList>
            <person name="Gilroy R."/>
        </authorList>
    </citation>
    <scope>NUCLEOTIDE SEQUENCE</scope>
    <source>
        <strain evidence="4">CHK195-9823</strain>
    </source>
</reference>
<sequence length="272" mass="31344">MKKFVTAKYQIESEKINVPFTVVMISDLHNVVFGEKNRRLLEEIRRLKPDLLAVAGDLVLGKPGASLREPEEFLREGLKIAPVFYAPGNHEQRMKLFPETYGRAYLGYEKRIQKMGVKFLRNRTETIRIKDQEIAVTGLELPYEYYLKGKQKKLESRELIRLLGKPRKDCFQILLAHTPKYGKTYLEWGGDLIFSGHYHGGMVRMPFLGGVISPDLRLFPRFCRGEFTREDRHLIVGAGLGEHTIPLRIFNPRELVAVSCLPKKDQKKGTTK</sequence>
<dbReference type="InterPro" id="IPR004843">
    <property type="entry name" value="Calcineurin-like_PHP"/>
</dbReference>
<dbReference type="Pfam" id="PF00149">
    <property type="entry name" value="Metallophos"/>
    <property type="match status" value="1"/>
</dbReference>
<dbReference type="InterPro" id="IPR029052">
    <property type="entry name" value="Metallo-depent_PP-like"/>
</dbReference>
<gene>
    <name evidence="4" type="ORF">H9747_03680</name>
</gene>
<dbReference type="PANTHER" id="PTHR31302">
    <property type="entry name" value="TRANSMEMBRANE PROTEIN WITH METALLOPHOSPHOESTERASE DOMAIN-RELATED"/>
    <property type="match status" value="1"/>
</dbReference>
<dbReference type="GO" id="GO:0009245">
    <property type="term" value="P:lipid A biosynthetic process"/>
    <property type="evidence" value="ECO:0007669"/>
    <property type="project" value="TreeGrafter"/>
</dbReference>
<accession>A0A9D1TEP3</accession>
<dbReference type="GO" id="GO:0046872">
    <property type="term" value="F:metal ion binding"/>
    <property type="evidence" value="ECO:0007669"/>
    <property type="project" value="UniProtKB-KW"/>
</dbReference>
<dbReference type="Gene3D" id="3.60.21.10">
    <property type="match status" value="1"/>
</dbReference>
<dbReference type="GO" id="GO:0016020">
    <property type="term" value="C:membrane"/>
    <property type="evidence" value="ECO:0007669"/>
    <property type="project" value="GOC"/>
</dbReference>
<dbReference type="EMBL" id="DXIQ01000023">
    <property type="protein sequence ID" value="HIV38085.1"/>
    <property type="molecule type" value="Genomic_DNA"/>
</dbReference>
<keyword evidence="2" id="KW-0378">Hydrolase</keyword>
<evidence type="ECO:0000256" key="1">
    <source>
        <dbReference type="ARBA" id="ARBA00022723"/>
    </source>
</evidence>
<proteinExistence type="predicted"/>